<gene>
    <name evidence="1" type="ORF">AB4Y32_25370</name>
</gene>
<evidence type="ECO:0000313" key="1">
    <source>
        <dbReference type="EMBL" id="MEX3935081.1"/>
    </source>
</evidence>
<comment type="caution">
    <text evidence="1">The sequence shown here is derived from an EMBL/GenBank/DDBJ whole genome shotgun (WGS) entry which is preliminary data.</text>
</comment>
<reference evidence="1" key="1">
    <citation type="submission" date="2024-07" db="EMBL/GenBank/DDBJ databases">
        <title>A survey of Mimosa microsymbionts across Brazilian biomes reveals a high diversity of Paraburkholderia nodulating endemic species, but also that Cupriavidus is common as a symbiont of widespread species.</title>
        <authorList>
            <person name="Rouws L."/>
            <person name="Barauna A."/>
            <person name="Beukes C."/>
            <person name="Rouws J.R.C."/>
            <person name="De Faria S.M."/>
            <person name="Gross E."/>
            <person name="Bueno Dos Reis Junior F."/>
            <person name="Simon M.F."/>
            <person name="Maluk M."/>
            <person name="Odee D.W."/>
            <person name="Kenicer G."/>
            <person name="Young J.P.W."/>
            <person name="Reis V.M."/>
            <person name="Zilli J."/>
            <person name="James E.K."/>
        </authorList>
    </citation>
    <scope>NUCLEOTIDE SEQUENCE</scope>
    <source>
        <strain evidence="1">EG181B</strain>
    </source>
</reference>
<accession>A0ACC6U698</accession>
<name>A0ACC6U698_9BURK</name>
<dbReference type="Proteomes" id="UP001558850">
    <property type="component" value="Unassembled WGS sequence"/>
</dbReference>
<protein>
    <submittedName>
        <fullName evidence="1">Uncharacterized protein</fullName>
    </submittedName>
</protein>
<sequence length="75" mass="8460">MEEALNNRVAKLEFRADAQDTEIKALKKTQETFGESLKAIEKILLQIKWALYGAGLFAACNWLGVKEVITKLVLH</sequence>
<proteinExistence type="predicted"/>
<organism evidence="1 2">
    <name type="scientific">Paraburkholderia phymatum</name>
    <dbReference type="NCBI Taxonomy" id="148447"/>
    <lineage>
        <taxon>Bacteria</taxon>
        <taxon>Pseudomonadati</taxon>
        <taxon>Pseudomonadota</taxon>
        <taxon>Betaproteobacteria</taxon>
        <taxon>Burkholderiales</taxon>
        <taxon>Burkholderiaceae</taxon>
        <taxon>Paraburkholderia</taxon>
    </lineage>
</organism>
<evidence type="ECO:0000313" key="2">
    <source>
        <dbReference type="Proteomes" id="UP001558850"/>
    </source>
</evidence>
<dbReference type="EMBL" id="JBFRCH010000017">
    <property type="protein sequence ID" value="MEX3935081.1"/>
    <property type="molecule type" value="Genomic_DNA"/>
</dbReference>
<keyword evidence="2" id="KW-1185">Reference proteome</keyword>